<evidence type="ECO:0000313" key="2">
    <source>
        <dbReference type="EMBL" id="GGY71262.1"/>
    </source>
</evidence>
<dbReference type="Proteomes" id="UP000600946">
    <property type="component" value="Unassembled WGS sequence"/>
</dbReference>
<feature type="compositionally biased region" description="Basic and acidic residues" evidence="1">
    <location>
        <begin position="43"/>
        <end position="59"/>
    </location>
</feature>
<evidence type="ECO:0000256" key="1">
    <source>
        <dbReference type="SAM" id="MobiDB-lite"/>
    </source>
</evidence>
<proteinExistence type="predicted"/>
<name>A0ABQ3AXX9_9ACTN</name>
<protein>
    <submittedName>
        <fullName evidence="2">Uncharacterized protein</fullName>
    </submittedName>
</protein>
<reference evidence="3" key="1">
    <citation type="journal article" date="2019" name="Int. J. Syst. Evol. Microbiol.">
        <title>The Global Catalogue of Microorganisms (GCM) 10K type strain sequencing project: providing services to taxonomists for standard genome sequencing and annotation.</title>
        <authorList>
            <consortium name="The Broad Institute Genomics Platform"/>
            <consortium name="The Broad Institute Genome Sequencing Center for Infectious Disease"/>
            <person name="Wu L."/>
            <person name="Ma J."/>
        </authorList>
    </citation>
    <scope>NUCLEOTIDE SEQUENCE [LARGE SCALE GENOMIC DNA]</scope>
    <source>
        <strain evidence="3">JCM 4594</strain>
    </source>
</reference>
<organism evidence="2 3">
    <name type="scientific">Streptomyces xanthochromogenes</name>
    <dbReference type="NCBI Taxonomy" id="67384"/>
    <lineage>
        <taxon>Bacteria</taxon>
        <taxon>Bacillati</taxon>
        <taxon>Actinomycetota</taxon>
        <taxon>Actinomycetes</taxon>
        <taxon>Kitasatosporales</taxon>
        <taxon>Streptomycetaceae</taxon>
        <taxon>Streptomyces</taxon>
    </lineage>
</organism>
<accession>A0ABQ3AXX9</accession>
<feature type="region of interest" description="Disordered" evidence="1">
    <location>
        <begin position="43"/>
        <end position="71"/>
    </location>
</feature>
<sequence>MSAGDPFGIRGRCVRSAALPDGVRAERKVLGCNQQSLMLAPRWRGDAEVQRGEPDRDDTGSESVFPTPDDRRELRGGAFVVARAGPAHGCQSFGTGRRGNQSMTYLRAVGAERLRELRGQLLRVRYLVPAGRAIPVRRAP</sequence>
<evidence type="ECO:0000313" key="3">
    <source>
        <dbReference type="Proteomes" id="UP000600946"/>
    </source>
</evidence>
<comment type="caution">
    <text evidence="2">The sequence shown here is derived from an EMBL/GenBank/DDBJ whole genome shotgun (WGS) entry which is preliminary data.</text>
</comment>
<keyword evidence="3" id="KW-1185">Reference proteome</keyword>
<dbReference type="EMBL" id="BMUU01000026">
    <property type="protein sequence ID" value="GGY71262.1"/>
    <property type="molecule type" value="Genomic_DNA"/>
</dbReference>
<gene>
    <name evidence="2" type="ORF">GCM10010326_76810</name>
</gene>